<dbReference type="PANTHER" id="PTHR43304">
    <property type="entry name" value="PHYTOCHROME-LIKE PROTEIN CPH1"/>
    <property type="match status" value="1"/>
</dbReference>
<dbReference type="Proteomes" id="UP000831113">
    <property type="component" value="Chromosome"/>
</dbReference>
<dbReference type="EC" id="2.7.13.3" evidence="2"/>
<dbReference type="EMBL" id="CP094669">
    <property type="protein sequence ID" value="UOG73326.1"/>
    <property type="molecule type" value="Genomic_DNA"/>
</dbReference>
<dbReference type="InterPro" id="IPR035965">
    <property type="entry name" value="PAS-like_dom_sf"/>
</dbReference>
<evidence type="ECO:0000313" key="9">
    <source>
        <dbReference type="EMBL" id="UOG73326.1"/>
    </source>
</evidence>
<dbReference type="InterPro" id="IPR000014">
    <property type="entry name" value="PAS"/>
</dbReference>
<dbReference type="SUPFAM" id="SSF47384">
    <property type="entry name" value="Homodimeric domain of signal transducing histidine kinase"/>
    <property type="match status" value="1"/>
</dbReference>
<dbReference type="PROSITE" id="PS50109">
    <property type="entry name" value="HIS_KIN"/>
    <property type="match status" value="1"/>
</dbReference>
<protein>
    <recommendedName>
        <fullName evidence="2">histidine kinase</fullName>
        <ecNumber evidence="2">2.7.13.3</ecNumber>
    </recommendedName>
</protein>
<evidence type="ECO:0000256" key="4">
    <source>
        <dbReference type="ARBA" id="ARBA00022679"/>
    </source>
</evidence>
<evidence type="ECO:0000313" key="10">
    <source>
        <dbReference type="Proteomes" id="UP000831113"/>
    </source>
</evidence>
<evidence type="ECO:0000256" key="5">
    <source>
        <dbReference type="ARBA" id="ARBA00022777"/>
    </source>
</evidence>
<dbReference type="RefSeq" id="WP_243795562.1">
    <property type="nucleotide sequence ID" value="NZ_CP094669.1"/>
</dbReference>
<evidence type="ECO:0000256" key="3">
    <source>
        <dbReference type="ARBA" id="ARBA00022553"/>
    </source>
</evidence>
<dbReference type="InterPro" id="IPR036097">
    <property type="entry name" value="HisK_dim/P_sf"/>
</dbReference>
<organism evidence="9 10">
    <name type="scientific">Hymenobacter tibetensis</name>
    <dbReference type="NCBI Taxonomy" id="497967"/>
    <lineage>
        <taxon>Bacteria</taxon>
        <taxon>Pseudomonadati</taxon>
        <taxon>Bacteroidota</taxon>
        <taxon>Cytophagia</taxon>
        <taxon>Cytophagales</taxon>
        <taxon>Hymenobacteraceae</taxon>
        <taxon>Hymenobacter</taxon>
    </lineage>
</organism>
<keyword evidence="6" id="KW-0175">Coiled coil</keyword>
<dbReference type="Gene3D" id="3.30.565.10">
    <property type="entry name" value="Histidine kinase-like ATPase, C-terminal domain"/>
    <property type="match status" value="1"/>
</dbReference>
<dbReference type="InterPro" id="IPR013656">
    <property type="entry name" value="PAS_4"/>
</dbReference>
<dbReference type="InterPro" id="IPR005467">
    <property type="entry name" value="His_kinase_dom"/>
</dbReference>
<proteinExistence type="predicted"/>
<dbReference type="PANTHER" id="PTHR43304:SF1">
    <property type="entry name" value="PAC DOMAIN-CONTAINING PROTEIN"/>
    <property type="match status" value="1"/>
</dbReference>
<keyword evidence="5" id="KW-0418">Kinase</keyword>
<comment type="catalytic activity">
    <reaction evidence="1">
        <text>ATP + protein L-histidine = ADP + protein N-phospho-L-histidine.</text>
        <dbReference type="EC" id="2.7.13.3"/>
    </reaction>
</comment>
<feature type="domain" description="Histidine kinase" evidence="8">
    <location>
        <begin position="526"/>
        <end position="740"/>
    </location>
</feature>
<dbReference type="InterPro" id="IPR004358">
    <property type="entry name" value="Sig_transdc_His_kin-like_C"/>
</dbReference>
<dbReference type="PRINTS" id="PR00344">
    <property type="entry name" value="BCTRLSENSOR"/>
</dbReference>
<feature type="coiled-coil region" evidence="6">
    <location>
        <begin position="25"/>
        <end position="87"/>
    </location>
</feature>
<gene>
    <name evidence="9" type="ORF">MTX78_14460</name>
</gene>
<keyword evidence="10" id="KW-1185">Reference proteome</keyword>
<evidence type="ECO:0000259" key="8">
    <source>
        <dbReference type="PROSITE" id="PS50109"/>
    </source>
</evidence>
<evidence type="ECO:0000256" key="6">
    <source>
        <dbReference type="SAM" id="Coils"/>
    </source>
</evidence>
<name>A0ABY4CST9_9BACT</name>
<dbReference type="CDD" id="cd00130">
    <property type="entry name" value="PAS"/>
    <property type="match status" value="2"/>
</dbReference>
<dbReference type="InterPro" id="IPR003594">
    <property type="entry name" value="HATPase_dom"/>
</dbReference>
<dbReference type="SUPFAM" id="SSF55874">
    <property type="entry name" value="ATPase domain of HSP90 chaperone/DNA topoisomerase II/histidine kinase"/>
    <property type="match status" value="1"/>
</dbReference>
<evidence type="ECO:0000256" key="7">
    <source>
        <dbReference type="SAM" id="MobiDB-lite"/>
    </source>
</evidence>
<evidence type="ECO:0000256" key="2">
    <source>
        <dbReference type="ARBA" id="ARBA00012438"/>
    </source>
</evidence>
<reference evidence="9 10" key="1">
    <citation type="submission" date="2022-03" db="EMBL/GenBank/DDBJ databases">
        <title>Hymenobactersp. isolated from the air.</title>
        <authorList>
            <person name="Won M."/>
            <person name="Kwon S.-W."/>
        </authorList>
    </citation>
    <scope>NUCLEOTIDE SEQUENCE [LARGE SCALE GENOMIC DNA]</scope>
    <source>
        <strain evidence="9 10">KACC 21982</strain>
    </source>
</reference>
<dbReference type="Gene3D" id="3.30.450.20">
    <property type="entry name" value="PAS domain"/>
    <property type="match status" value="3"/>
</dbReference>
<keyword evidence="3" id="KW-0597">Phosphoprotein</keyword>
<sequence>MADTLFSSSEPAAGATPLPSPAEQLVQANHRLSVVNQELDVANEQLRVANEQLLVANNQLRVYNEEIRTQAADLQRAEEAVSQLNTELTLTNAGLLDTIADSLQATEFARAEAEAQRLRLHRLVAEVPAMIAVLTGPEHVVELANDHFRAMFGHRELVGQPFCQAVPELAGQPFFDQLDDVYRTGETYTGTDVPVTLDRRHSGQLEHLFATYIFQATRDGAGRIEGLLIFAYEVTEQVRARLEREAGARQRQLVTDALPVLIAYVDQAQRYQFNNQAYEEWFHQSPRALRGQYVREVVGEAAYAAAASYIARALAGERVDFEACMPYRDDLVKHIRTTYVPDVQQERVVGFYCLINDITEQVQARAEIERQQQQLHDLFMHAPGPIVILEGAAFHFTLVNPAYQQLFPGRDLLGKPLLDALPELADTPIPRLCRQVFETGEPYVAEELPLQLARREGNPLEEIYCTFTYQARRDAHGAIDGVVVFAYDVTGSVRARREVEAGRAQVQALNQHLVRTNGDLDAFVYTASHDLQGPINNLAGLLHALDQEFPISARSVLAAQILSLMHGSIERFRHTLLELSTTARLQAEAGQVSPAVSLASMVRDVLLDLALPIAKTNAEFIINVDECPPITLSEKNLRSVVYNLLSNAIKYGHPDRPPFVQVRCYHEQGSLVVSVQDNGLGLSEEQQKQLFQVFQRMHTHVEGTGMGLYLVKKILDTIGGSIRVESTVGCGSTFRAVFPI</sequence>
<dbReference type="SUPFAM" id="SSF55785">
    <property type="entry name" value="PYP-like sensor domain (PAS domain)"/>
    <property type="match status" value="3"/>
</dbReference>
<dbReference type="NCBIfam" id="TIGR00229">
    <property type="entry name" value="sensory_box"/>
    <property type="match status" value="1"/>
</dbReference>
<dbReference type="SMART" id="SM00387">
    <property type="entry name" value="HATPase_c"/>
    <property type="match status" value="1"/>
</dbReference>
<dbReference type="Pfam" id="PF02518">
    <property type="entry name" value="HATPase_c"/>
    <property type="match status" value="1"/>
</dbReference>
<dbReference type="InterPro" id="IPR036890">
    <property type="entry name" value="HATPase_C_sf"/>
</dbReference>
<keyword evidence="4" id="KW-0808">Transferase</keyword>
<dbReference type="Pfam" id="PF08448">
    <property type="entry name" value="PAS_4"/>
    <property type="match status" value="3"/>
</dbReference>
<accession>A0ABY4CST9</accession>
<dbReference type="SMART" id="SM00091">
    <property type="entry name" value="PAS"/>
    <property type="match status" value="3"/>
</dbReference>
<dbReference type="InterPro" id="IPR052162">
    <property type="entry name" value="Sensor_kinase/Photoreceptor"/>
</dbReference>
<evidence type="ECO:0000256" key="1">
    <source>
        <dbReference type="ARBA" id="ARBA00000085"/>
    </source>
</evidence>
<feature type="compositionally biased region" description="Polar residues" evidence="7">
    <location>
        <begin position="1"/>
        <end position="10"/>
    </location>
</feature>
<feature type="region of interest" description="Disordered" evidence="7">
    <location>
        <begin position="1"/>
        <end position="20"/>
    </location>
</feature>